<evidence type="ECO:0000313" key="9">
    <source>
        <dbReference type="EMBL" id="RZT39081.1"/>
    </source>
</evidence>
<keyword evidence="6" id="KW-0238">DNA-binding</keyword>
<dbReference type="GO" id="GO:0003700">
    <property type="term" value="F:DNA-binding transcription factor activity"/>
    <property type="evidence" value="ECO:0007669"/>
    <property type="project" value="InterPro"/>
</dbReference>
<evidence type="ECO:0000313" key="10">
    <source>
        <dbReference type="Proteomes" id="UP000291078"/>
    </source>
</evidence>
<proteinExistence type="predicted"/>
<protein>
    <submittedName>
        <fullName evidence="9">MerR family redox-sensitive transcriptional activator SoxR</fullName>
    </submittedName>
</protein>
<evidence type="ECO:0000259" key="8">
    <source>
        <dbReference type="PROSITE" id="PS50937"/>
    </source>
</evidence>
<dbReference type="OrthoDB" id="9802944at2"/>
<keyword evidence="3" id="KW-0408">Iron</keyword>
<dbReference type="GO" id="GO:0003677">
    <property type="term" value="F:DNA binding"/>
    <property type="evidence" value="ECO:0007669"/>
    <property type="project" value="UniProtKB-KW"/>
</dbReference>
<accession>A0A4Q7RYU5</accession>
<dbReference type="NCBIfam" id="TIGR01950">
    <property type="entry name" value="SoxR"/>
    <property type="match status" value="1"/>
</dbReference>
<sequence>MSRPTKPAPIRPMRARDPLTIGEVVERSGVAASALHFYESKGLISSTRSAGNQRRYPRGILRRLAVLRIAQRMGVPLAVIADAFARLPAGKAPTVADWRRLSASWRTDLDARIRALTMLRDQLDGCIGCGCLSLKACPLRNPQDVMAGQGPGAHVGEGACPGAIVETPKK</sequence>
<gene>
    <name evidence="9" type="ORF">EV147_2275</name>
</gene>
<dbReference type="PANTHER" id="PTHR30204">
    <property type="entry name" value="REDOX-CYCLING DRUG-SENSING TRANSCRIPTIONAL ACTIVATOR SOXR"/>
    <property type="match status" value="1"/>
</dbReference>
<dbReference type="SUPFAM" id="SSF46955">
    <property type="entry name" value="Putative DNA-binding domain"/>
    <property type="match status" value="1"/>
</dbReference>
<dbReference type="GO" id="GO:0051537">
    <property type="term" value="F:2 iron, 2 sulfur cluster binding"/>
    <property type="evidence" value="ECO:0007669"/>
    <property type="project" value="UniProtKB-KW"/>
</dbReference>
<keyword evidence="7" id="KW-0804">Transcription</keyword>
<evidence type="ECO:0000256" key="6">
    <source>
        <dbReference type="ARBA" id="ARBA00023125"/>
    </source>
</evidence>
<dbReference type="AlphaFoldDB" id="A0A4Q7RYU5"/>
<dbReference type="CDD" id="cd01110">
    <property type="entry name" value="HTH_SoxR"/>
    <property type="match status" value="1"/>
</dbReference>
<dbReference type="Proteomes" id="UP000291078">
    <property type="component" value="Unassembled WGS sequence"/>
</dbReference>
<dbReference type="PANTHER" id="PTHR30204:SF0">
    <property type="entry name" value="REDOX-SENSITIVE TRANSCRIPTIONAL ACTIVATOR SOXR"/>
    <property type="match status" value="1"/>
</dbReference>
<dbReference type="InterPro" id="IPR015358">
    <property type="entry name" value="Tscrpt_reg_MerR_DNA-bd"/>
</dbReference>
<dbReference type="InterPro" id="IPR009061">
    <property type="entry name" value="DNA-bd_dom_put_sf"/>
</dbReference>
<keyword evidence="5" id="KW-0805">Transcription regulation</keyword>
<dbReference type="InterPro" id="IPR000551">
    <property type="entry name" value="MerR-type_HTH_dom"/>
</dbReference>
<keyword evidence="2" id="KW-0479">Metal-binding</keyword>
<keyword evidence="10" id="KW-1185">Reference proteome</keyword>
<dbReference type="GO" id="GO:0046872">
    <property type="term" value="F:metal ion binding"/>
    <property type="evidence" value="ECO:0007669"/>
    <property type="project" value="UniProtKB-KW"/>
</dbReference>
<dbReference type="EMBL" id="SGXM01000002">
    <property type="protein sequence ID" value="RZT39081.1"/>
    <property type="molecule type" value="Genomic_DNA"/>
</dbReference>
<reference evidence="9 10" key="1">
    <citation type="journal article" date="2015" name="Stand. Genomic Sci.">
        <title>Genomic Encyclopedia of Bacterial and Archaeal Type Strains, Phase III: the genomes of soil and plant-associated and newly described type strains.</title>
        <authorList>
            <person name="Whitman W.B."/>
            <person name="Woyke T."/>
            <person name="Klenk H.P."/>
            <person name="Zhou Y."/>
            <person name="Lilburn T.G."/>
            <person name="Beck B.J."/>
            <person name="De Vos P."/>
            <person name="Vandamme P."/>
            <person name="Eisen J.A."/>
            <person name="Garrity G."/>
            <person name="Hugenholtz P."/>
            <person name="Kyrpides N.C."/>
        </authorList>
    </citation>
    <scope>NUCLEOTIDE SEQUENCE [LARGE SCALE GENOMIC DNA]</scope>
    <source>
        <strain evidence="9 10">ASC-9842</strain>
    </source>
</reference>
<dbReference type="Pfam" id="PF09278">
    <property type="entry name" value="MerR-DNA-bind"/>
    <property type="match status" value="1"/>
</dbReference>
<dbReference type="PRINTS" id="PR00040">
    <property type="entry name" value="HTHMERR"/>
</dbReference>
<dbReference type="RefSeq" id="WP_130391287.1">
    <property type="nucleotide sequence ID" value="NZ_SGXM01000002.1"/>
</dbReference>
<evidence type="ECO:0000256" key="1">
    <source>
        <dbReference type="ARBA" id="ARBA00022714"/>
    </source>
</evidence>
<organism evidence="9 10">
    <name type="scientific">Cupriavidus agavae</name>
    <dbReference type="NCBI Taxonomy" id="1001822"/>
    <lineage>
        <taxon>Bacteria</taxon>
        <taxon>Pseudomonadati</taxon>
        <taxon>Pseudomonadota</taxon>
        <taxon>Betaproteobacteria</taxon>
        <taxon>Burkholderiales</taxon>
        <taxon>Burkholderiaceae</taxon>
        <taxon>Cupriavidus</taxon>
    </lineage>
</organism>
<evidence type="ECO:0000256" key="7">
    <source>
        <dbReference type="ARBA" id="ARBA00023163"/>
    </source>
</evidence>
<evidence type="ECO:0000256" key="4">
    <source>
        <dbReference type="ARBA" id="ARBA00023014"/>
    </source>
</evidence>
<dbReference type="InterPro" id="IPR047057">
    <property type="entry name" value="MerR_fam"/>
</dbReference>
<keyword evidence="4" id="KW-0411">Iron-sulfur</keyword>
<dbReference type="Pfam" id="PF00376">
    <property type="entry name" value="MerR"/>
    <property type="match status" value="1"/>
</dbReference>
<evidence type="ECO:0000256" key="2">
    <source>
        <dbReference type="ARBA" id="ARBA00022723"/>
    </source>
</evidence>
<dbReference type="InterPro" id="IPR010211">
    <property type="entry name" value="Redox-sen_tscrpt-act_SoxR"/>
</dbReference>
<dbReference type="SMART" id="SM00422">
    <property type="entry name" value="HTH_MERR"/>
    <property type="match status" value="1"/>
</dbReference>
<name>A0A4Q7RYU5_9BURK</name>
<feature type="domain" description="HTH merR-type" evidence="8">
    <location>
        <begin position="18"/>
        <end position="86"/>
    </location>
</feature>
<dbReference type="Gene3D" id="1.10.1660.10">
    <property type="match status" value="1"/>
</dbReference>
<evidence type="ECO:0000256" key="5">
    <source>
        <dbReference type="ARBA" id="ARBA00023015"/>
    </source>
</evidence>
<comment type="caution">
    <text evidence="9">The sequence shown here is derived from an EMBL/GenBank/DDBJ whole genome shotgun (WGS) entry which is preliminary data.</text>
</comment>
<keyword evidence="1" id="KW-0001">2Fe-2S</keyword>
<dbReference type="GO" id="GO:0006979">
    <property type="term" value="P:response to oxidative stress"/>
    <property type="evidence" value="ECO:0007669"/>
    <property type="project" value="InterPro"/>
</dbReference>
<dbReference type="PROSITE" id="PS50937">
    <property type="entry name" value="HTH_MERR_2"/>
    <property type="match status" value="1"/>
</dbReference>
<evidence type="ECO:0000256" key="3">
    <source>
        <dbReference type="ARBA" id="ARBA00023004"/>
    </source>
</evidence>